<reference evidence="10" key="1">
    <citation type="submission" date="2021-07" db="EMBL/GenBank/DDBJ databases">
        <authorList>
            <person name="Catto M.A."/>
            <person name="Jacobson A."/>
            <person name="Kennedy G."/>
            <person name="Labadie P."/>
            <person name="Hunt B.G."/>
            <person name="Srinivasan R."/>
        </authorList>
    </citation>
    <scope>NUCLEOTIDE SEQUENCE</scope>
    <source>
        <strain evidence="10">PL_HMW_Pooled</strain>
        <tissue evidence="10">Head</tissue>
    </source>
</reference>
<comment type="cofactor">
    <cofactor evidence="1">
        <name>a divalent metal cation</name>
        <dbReference type="ChEBI" id="CHEBI:60240"/>
    </cofactor>
</comment>
<evidence type="ECO:0000256" key="7">
    <source>
        <dbReference type="ARBA" id="ARBA00023242"/>
    </source>
</evidence>
<dbReference type="PANTHER" id="PTHR22930">
    <property type="match status" value="1"/>
</dbReference>
<evidence type="ECO:0000259" key="9">
    <source>
        <dbReference type="Pfam" id="PF13359"/>
    </source>
</evidence>
<dbReference type="Pfam" id="PF13359">
    <property type="entry name" value="DDE_Tnp_4"/>
    <property type="match status" value="1"/>
</dbReference>
<evidence type="ECO:0000313" key="11">
    <source>
        <dbReference type="Proteomes" id="UP001219518"/>
    </source>
</evidence>
<comment type="subcellular location">
    <subcellularLocation>
        <location evidence="2">Nucleus</location>
    </subcellularLocation>
</comment>
<dbReference type="EMBL" id="JAHWGI010001149">
    <property type="protein sequence ID" value="KAK3923791.1"/>
    <property type="molecule type" value="Genomic_DNA"/>
</dbReference>
<organism evidence="10 11">
    <name type="scientific">Frankliniella fusca</name>
    <dbReference type="NCBI Taxonomy" id="407009"/>
    <lineage>
        <taxon>Eukaryota</taxon>
        <taxon>Metazoa</taxon>
        <taxon>Ecdysozoa</taxon>
        <taxon>Arthropoda</taxon>
        <taxon>Hexapoda</taxon>
        <taxon>Insecta</taxon>
        <taxon>Pterygota</taxon>
        <taxon>Neoptera</taxon>
        <taxon>Paraneoptera</taxon>
        <taxon>Thysanoptera</taxon>
        <taxon>Terebrantia</taxon>
        <taxon>Thripoidea</taxon>
        <taxon>Thripidae</taxon>
        <taxon>Frankliniella</taxon>
    </lineage>
</organism>
<protein>
    <submittedName>
        <fullName evidence="10">Nuclease</fullName>
    </submittedName>
</protein>
<comment type="similarity">
    <text evidence="3">Belongs to the HARBI1 family.</text>
</comment>
<comment type="caution">
    <text evidence="10">The sequence shown here is derived from an EMBL/GenBank/DDBJ whole genome shotgun (WGS) entry which is preliminary data.</text>
</comment>
<keyword evidence="6" id="KW-0378">Hydrolase</keyword>
<sequence>MDEYDVDDPEELDQILQIDPIHPDRLAYDAERGRRKHLLILRRRRIRDFADPFDVTFETFVRSYRLSQDLVFSLVDLIRPHVRRTSSPLALPLEKKVLAALSFFATGSYQTPTGKNFEVSVAQPTMSNYIEEVTRALNTPEVVGRFIRFPATAEEVDYCVQRNTMLGGQISNTVAYTDGSLIKIRKPSVANNRLAFMGRKSFASINVQITCDRRMYVNNVLARFPGSTNDSYIFNASALRRRMVELQDMRRCHLLGDSGYPLEPWMMTPFARDETPEEGTPESRYNKAHCSDRSVVERCIGSMKEVFRAINDERVLHYEAIKTCRFVVAITVLHNLRILAQVPHFEEVQDPRARNGNGHNEDDDAEGGEDGENDNGGAEGAAAVHNLMARGAAPSSNGHPVGANVLFPPNKAKRAAPTSSQIDVQKQART</sequence>
<gene>
    <name evidence="10" type="ORF">KUF71_002200</name>
</gene>
<feature type="domain" description="DDE Tnp4" evidence="9">
    <location>
        <begin position="178"/>
        <end position="335"/>
    </location>
</feature>
<evidence type="ECO:0000256" key="6">
    <source>
        <dbReference type="ARBA" id="ARBA00022801"/>
    </source>
</evidence>
<dbReference type="InterPro" id="IPR045249">
    <property type="entry name" value="HARBI1-like"/>
</dbReference>
<keyword evidence="4" id="KW-0540">Nuclease</keyword>
<name>A0AAE1HN98_9NEOP</name>
<keyword evidence="7" id="KW-0539">Nucleus</keyword>
<evidence type="ECO:0000256" key="5">
    <source>
        <dbReference type="ARBA" id="ARBA00022723"/>
    </source>
</evidence>
<dbReference type="InterPro" id="IPR027806">
    <property type="entry name" value="HARBI1_dom"/>
</dbReference>
<evidence type="ECO:0000256" key="3">
    <source>
        <dbReference type="ARBA" id="ARBA00006958"/>
    </source>
</evidence>
<dbReference type="PANTHER" id="PTHR22930:SF250">
    <property type="entry name" value="NUCLEASE HARBI1-LIKE PROTEIN"/>
    <property type="match status" value="1"/>
</dbReference>
<evidence type="ECO:0000313" key="10">
    <source>
        <dbReference type="EMBL" id="KAK3923791.1"/>
    </source>
</evidence>
<keyword evidence="5" id="KW-0479">Metal-binding</keyword>
<evidence type="ECO:0000256" key="8">
    <source>
        <dbReference type="SAM" id="MobiDB-lite"/>
    </source>
</evidence>
<dbReference type="GO" id="GO:0046872">
    <property type="term" value="F:metal ion binding"/>
    <property type="evidence" value="ECO:0007669"/>
    <property type="project" value="UniProtKB-KW"/>
</dbReference>
<evidence type="ECO:0000256" key="4">
    <source>
        <dbReference type="ARBA" id="ARBA00022722"/>
    </source>
</evidence>
<dbReference type="AlphaFoldDB" id="A0AAE1HN98"/>
<keyword evidence="11" id="KW-1185">Reference proteome</keyword>
<feature type="region of interest" description="Disordered" evidence="8">
    <location>
        <begin position="349"/>
        <end position="430"/>
    </location>
</feature>
<feature type="compositionally biased region" description="Acidic residues" evidence="8">
    <location>
        <begin position="361"/>
        <end position="373"/>
    </location>
</feature>
<evidence type="ECO:0000256" key="1">
    <source>
        <dbReference type="ARBA" id="ARBA00001968"/>
    </source>
</evidence>
<proteinExistence type="inferred from homology"/>
<dbReference type="GO" id="GO:0005634">
    <property type="term" value="C:nucleus"/>
    <property type="evidence" value="ECO:0007669"/>
    <property type="project" value="UniProtKB-SubCell"/>
</dbReference>
<dbReference type="GO" id="GO:0004518">
    <property type="term" value="F:nuclease activity"/>
    <property type="evidence" value="ECO:0007669"/>
    <property type="project" value="UniProtKB-KW"/>
</dbReference>
<dbReference type="GO" id="GO:0016787">
    <property type="term" value="F:hydrolase activity"/>
    <property type="evidence" value="ECO:0007669"/>
    <property type="project" value="UniProtKB-KW"/>
</dbReference>
<dbReference type="Proteomes" id="UP001219518">
    <property type="component" value="Unassembled WGS sequence"/>
</dbReference>
<reference evidence="10" key="2">
    <citation type="journal article" date="2023" name="BMC Genomics">
        <title>Pest status, molecular evolution, and epigenetic factors derived from the genome assembly of Frankliniella fusca, a thysanopteran phytovirus vector.</title>
        <authorList>
            <person name="Catto M.A."/>
            <person name="Labadie P.E."/>
            <person name="Jacobson A.L."/>
            <person name="Kennedy G.G."/>
            <person name="Srinivasan R."/>
            <person name="Hunt B.G."/>
        </authorList>
    </citation>
    <scope>NUCLEOTIDE SEQUENCE</scope>
    <source>
        <strain evidence="10">PL_HMW_Pooled</strain>
    </source>
</reference>
<evidence type="ECO:0000256" key="2">
    <source>
        <dbReference type="ARBA" id="ARBA00004123"/>
    </source>
</evidence>
<accession>A0AAE1HN98</accession>